<evidence type="ECO:0000313" key="1">
    <source>
        <dbReference type="EMBL" id="MDR6610436.1"/>
    </source>
</evidence>
<protein>
    <submittedName>
        <fullName evidence="1">Uncharacterized protein</fullName>
    </submittedName>
</protein>
<dbReference type="EMBL" id="JAVDSD010000022">
    <property type="protein sequence ID" value="MDR6610436.1"/>
    <property type="molecule type" value="Genomic_DNA"/>
</dbReference>
<accession>A0ACC6JVN3</accession>
<organism evidence="1 2">
    <name type="scientific">Pseudomonas synxantha</name>
    <dbReference type="NCBI Taxonomy" id="47883"/>
    <lineage>
        <taxon>Bacteria</taxon>
        <taxon>Pseudomonadati</taxon>
        <taxon>Pseudomonadota</taxon>
        <taxon>Gammaproteobacteria</taxon>
        <taxon>Pseudomonadales</taxon>
        <taxon>Pseudomonadaceae</taxon>
        <taxon>Pseudomonas</taxon>
    </lineage>
</organism>
<gene>
    <name evidence="1" type="ORF">J2X87_005546</name>
</gene>
<proteinExistence type="predicted"/>
<comment type="caution">
    <text evidence="1">The sequence shown here is derived from an EMBL/GenBank/DDBJ whole genome shotgun (WGS) entry which is preliminary data.</text>
</comment>
<reference evidence="1" key="1">
    <citation type="submission" date="2023-07" db="EMBL/GenBank/DDBJ databases">
        <title>Sorghum-associated microbial communities from plants grown in Nebraska, USA.</title>
        <authorList>
            <person name="Schachtman D."/>
        </authorList>
    </citation>
    <scope>NUCLEOTIDE SEQUENCE</scope>
    <source>
        <strain evidence="1">BE46</strain>
    </source>
</reference>
<name>A0ACC6JVN3_9PSED</name>
<keyword evidence="2" id="KW-1185">Reference proteome</keyword>
<sequence>MIFNTLLVLLTLWVPVAWCSNGPAYSDQGNARCRRFHC</sequence>
<evidence type="ECO:0000313" key="2">
    <source>
        <dbReference type="Proteomes" id="UP001259420"/>
    </source>
</evidence>
<dbReference type="Proteomes" id="UP001259420">
    <property type="component" value="Unassembled WGS sequence"/>
</dbReference>